<dbReference type="Proteomes" id="UP000712600">
    <property type="component" value="Unassembled WGS sequence"/>
</dbReference>
<dbReference type="Gene3D" id="3.30.559.10">
    <property type="entry name" value="Chloramphenicol acetyltransferase-like domain"/>
    <property type="match status" value="3"/>
</dbReference>
<dbReference type="PANTHER" id="PTHR31896">
    <property type="entry name" value="FAMILY REGULATORY PROTEIN, PUTATIVE (AFU_ORTHOLOGUE AFUA_3G14730)-RELATED"/>
    <property type="match status" value="1"/>
</dbReference>
<comment type="caution">
    <text evidence="4">The sequence shown here is derived from an EMBL/GenBank/DDBJ whole genome shotgun (WGS) entry which is preliminary data.</text>
</comment>
<organism evidence="4 5">
    <name type="scientific">Brassica cretica</name>
    <name type="common">Mustard</name>
    <dbReference type="NCBI Taxonomy" id="69181"/>
    <lineage>
        <taxon>Eukaryota</taxon>
        <taxon>Viridiplantae</taxon>
        <taxon>Streptophyta</taxon>
        <taxon>Embryophyta</taxon>
        <taxon>Tracheophyta</taxon>
        <taxon>Spermatophyta</taxon>
        <taxon>Magnoliopsida</taxon>
        <taxon>eudicotyledons</taxon>
        <taxon>Gunneridae</taxon>
        <taxon>Pentapetalae</taxon>
        <taxon>rosids</taxon>
        <taxon>malvids</taxon>
        <taxon>Brassicales</taxon>
        <taxon>Brassicaceae</taxon>
        <taxon>Brassiceae</taxon>
        <taxon>Brassica</taxon>
    </lineage>
</organism>
<dbReference type="Pfam" id="PF02458">
    <property type="entry name" value="Transferase"/>
    <property type="match status" value="2"/>
</dbReference>
<keyword evidence="2" id="KW-0808">Transferase</keyword>
<evidence type="ECO:0000313" key="5">
    <source>
        <dbReference type="Proteomes" id="UP000712600"/>
    </source>
</evidence>
<sequence length="517" mass="57225">MKIKITSKTHVKPNKPILGKQQFQLTTFDLPYLAFYYNQKFLLYKFQNPLDLEEPTFQNNVVEKLKDGLSSVLEDFYQLAGKLAKDDEGVFRVEYDADDEEINGVEFSVAEAPDVSVGDLTIEDGTAKLEEFVPYSRISNLEGLSRPLLVIQLAGKLAKDDEGVFRVEYDADDEEINGVEFSVAEAPDVSVGDLTIEDGTAKLEEFVPYSRISNLEGLSRSLLVIQVTKLKDGLAMGLAFNHAVLDGTATWHFMSSWAEICRGAKTISTQPFLDRAKARDTRVKLDLTAPKDPNAGDGAAEPPQLVEKVFRFSDSAIHTIKSRANSAIPSDGSKPFSTFQSLTSHIWRHVTLARGLKPEDITVFTVFADCRRRVDPPMPEEYFGNMIQAIFTGTAAGLLAAHGPEFGASVVQKAIVAHDARVVDARNEEWEKSPKIFQFKDAGVNCVAVGSSPRFKVYEVDFGWGKPETVRSGSNNRFNGMMYLYQGKAGVVVLKFALCVDNNQAECWRVSCKSVGL</sequence>
<evidence type="ECO:0000256" key="2">
    <source>
        <dbReference type="ARBA" id="ARBA00022679"/>
    </source>
</evidence>
<reference evidence="4" key="1">
    <citation type="submission" date="2019-12" db="EMBL/GenBank/DDBJ databases">
        <title>Genome sequencing and annotation of Brassica cretica.</title>
        <authorList>
            <person name="Studholme D.J."/>
            <person name="Sarris P."/>
        </authorList>
    </citation>
    <scope>NUCLEOTIDE SEQUENCE</scope>
    <source>
        <strain evidence="4">PFS-109/04</strain>
        <tissue evidence="4">Leaf</tissue>
    </source>
</reference>
<dbReference type="GO" id="GO:0016746">
    <property type="term" value="F:acyltransferase activity"/>
    <property type="evidence" value="ECO:0007669"/>
    <property type="project" value="UniProtKB-KW"/>
</dbReference>
<dbReference type="AlphaFoldDB" id="A0A8S9MSH0"/>
<proteinExistence type="inferred from homology"/>
<evidence type="ECO:0000256" key="3">
    <source>
        <dbReference type="ARBA" id="ARBA00023315"/>
    </source>
</evidence>
<dbReference type="InterPro" id="IPR051283">
    <property type="entry name" value="Sec_Metabolite_Acyltrans"/>
</dbReference>
<protein>
    <recommendedName>
        <fullName evidence="6">BAHD acyltransferase DCR</fullName>
    </recommendedName>
</protein>
<evidence type="ECO:0000313" key="4">
    <source>
        <dbReference type="EMBL" id="KAF3485563.1"/>
    </source>
</evidence>
<evidence type="ECO:0008006" key="6">
    <source>
        <dbReference type="Google" id="ProtNLM"/>
    </source>
</evidence>
<keyword evidence="3" id="KW-0012">Acyltransferase</keyword>
<gene>
    <name evidence="4" type="ORF">F2Q69_00056461</name>
</gene>
<accession>A0A8S9MSH0</accession>
<evidence type="ECO:0000256" key="1">
    <source>
        <dbReference type="ARBA" id="ARBA00009861"/>
    </source>
</evidence>
<dbReference type="FunFam" id="3.30.559.10:FF:000008">
    <property type="entry name" value="Tryptamine hydroxycinnamoyl transferase"/>
    <property type="match status" value="1"/>
</dbReference>
<dbReference type="InterPro" id="IPR023213">
    <property type="entry name" value="CAT-like_dom_sf"/>
</dbReference>
<dbReference type="PANTHER" id="PTHR31896:SF76">
    <property type="entry name" value="BAHD ACYLTRANSFERASE DCR"/>
    <property type="match status" value="1"/>
</dbReference>
<name>A0A8S9MSH0_BRACR</name>
<comment type="similarity">
    <text evidence="1">Belongs to the plant acyltransferase family.</text>
</comment>
<dbReference type="EMBL" id="QGKX02002183">
    <property type="protein sequence ID" value="KAF3485563.1"/>
    <property type="molecule type" value="Genomic_DNA"/>
</dbReference>